<comment type="caution">
    <text evidence="1">The sequence shown here is derived from an EMBL/GenBank/DDBJ whole genome shotgun (WGS) entry which is preliminary data.</text>
</comment>
<evidence type="ECO:0000313" key="2">
    <source>
        <dbReference type="Proteomes" id="UP000485058"/>
    </source>
</evidence>
<reference evidence="1 2" key="1">
    <citation type="submission" date="2020-02" db="EMBL/GenBank/DDBJ databases">
        <title>Draft genome sequence of Haematococcus lacustris strain NIES-144.</title>
        <authorList>
            <person name="Morimoto D."/>
            <person name="Nakagawa S."/>
            <person name="Yoshida T."/>
            <person name="Sawayama S."/>
        </authorList>
    </citation>
    <scope>NUCLEOTIDE SEQUENCE [LARGE SCALE GENOMIC DNA]</scope>
    <source>
        <strain evidence="1 2">NIES-144</strain>
    </source>
</reference>
<evidence type="ECO:0000313" key="1">
    <source>
        <dbReference type="EMBL" id="GFH16742.1"/>
    </source>
</evidence>
<protein>
    <submittedName>
        <fullName evidence="1">Uncharacterized protein</fullName>
    </submittedName>
</protein>
<organism evidence="1 2">
    <name type="scientific">Haematococcus lacustris</name>
    <name type="common">Green alga</name>
    <name type="synonym">Haematococcus pluvialis</name>
    <dbReference type="NCBI Taxonomy" id="44745"/>
    <lineage>
        <taxon>Eukaryota</taxon>
        <taxon>Viridiplantae</taxon>
        <taxon>Chlorophyta</taxon>
        <taxon>core chlorophytes</taxon>
        <taxon>Chlorophyceae</taxon>
        <taxon>CS clade</taxon>
        <taxon>Chlamydomonadales</taxon>
        <taxon>Haematococcaceae</taxon>
        <taxon>Haematococcus</taxon>
    </lineage>
</organism>
<gene>
    <name evidence="1" type="ORF">HaLaN_13226</name>
</gene>
<dbReference type="EMBL" id="BLLF01001045">
    <property type="protein sequence ID" value="GFH16742.1"/>
    <property type="molecule type" value="Genomic_DNA"/>
</dbReference>
<accession>A0A699ZLU1</accession>
<keyword evidence="2" id="KW-1185">Reference proteome</keyword>
<proteinExistence type="predicted"/>
<name>A0A699ZLU1_HAELA</name>
<feature type="non-terminal residue" evidence="1">
    <location>
        <position position="1"/>
    </location>
</feature>
<sequence>VSCEARAALAALAGPSSTPSVVSIVLLPSSAVNATAAAGTNQTLFLEYGRLAPLSLAPCPRNTSLTTSVVTCAAVAWDDQEGDLSPFMDMPQDVSPGSQPRCSAASLTSGTCLPGRYTLVYFATNSAGTATATALLTVYVEQRSSVLLNYSFVSPTATDGAATQLLAAQLLANASYAQQLVVGTQLAAFGITTSYQPQAGGPSSQRVVQAVVMAAAA</sequence>
<feature type="non-terminal residue" evidence="1">
    <location>
        <position position="217"/>
    </location>
</feature>
<dbReference type="AlphaFoldDB" id="A0A699ZLU1"/>
<dbReference type="Proteomes" id="UP000485058">
    <property type="component" value="Unassembled WGS sequence"/>
</dbReference>